<feature type="transmembrane region" description="Helical" evidence="1">
    <location>
        <begin position="88"/>
        <end position="112"/>
    </location>
</feature>
<proteinExistence type="predicted"/>
<protein>
    <submittedName>
        <fullName evidence="2">Uncharacterized protein</fullName>
    </submittedName>
</protein>
<comment type="caution">
    <text evidence="2">The sequence shown here is derived from an EMBL/GenBank/DDBJ whole genome shotgun (WGS) entry which is preliminary data.</text>
</comment>
<gene>
    <name evidence="2" type="ORF">K6T79_10655</name>
</gene>
<reference evidence="2 3" key="1">
    <citation type="submission" date="2023-12" db="EMBL/GenBank/DDBJ databases">
        <title>Description of new species of Mycobacterium terrae complex isolated from sewage at the Sao Paulo Zoological Park Foundation in Brazil.</title>
        <authorList>
            <person name="Romagnoli C.L."/>
            <person name="Conceicao E.C."/>
            <person name="Machado E."/>
            <person name="Barreto L.B.P.F."/>
            <person name="Sharma A."/>
            <person name="Silva N.M."/>
            <person name="Marques L.E."/>
            <person name="Juliana M.A."/>
            <person name="Lourenco M.C.S."/>
            <person name="Digiampietri L.A."/>
            <person name="Suffys P.N."/>
            <person name="Viana-Niero C."/>
        </authorList>
    </citation>
    <scope>NUCLEOTIDE SEQUENCE [LARGE SCALE GENOMIC DNA]</scope>
    <source>
        <strain evidence="2 3">MYC098</strain>
    </source>
</reference>
<evidence type="ECO:0000313" key="2">
    <source>
        <dbReference type="EMBL" id="MEB3021507.1"/>
    </source>
</evidence>
<evidence type="ECO:0000256" key="1">
    <source>
        <dbReference type="SAM" id="Phobius"/>
    </source>
</evidence>
<dbReference type="RefSeq" id="WP_225406131.1">
    <property type="nucleotide sequence ID" value="NZ_JAYJJR010000005.1"/>
</dbReference>
<organism evidence="2 3">
    <name type="scientific">[Mycobacterium] crassicus</name>
    <dbReference type="NCBI Taxonomy" id="2872309"/>
    <lineage>
        <taxon>Bacteria</taxon>
        <taxon>Bacillati</taxon>
        <taxon>Actinomycetota</taxon>
        <taxon>Actinomycetes</taxon>
        <taxon>Mycobacteriales</taxon>
        <taxon>Mycobacteriaceae</taxon>
        <taxon>Mycolicibacter</taxon>
    </lineage>
</organism>
<sequence>MPEAILARIRDGDPAFWKSATRSAPIVVQIVIAATIGLAWLLSNLPIDGQAAFPILSMTAITVPTAASLPVGLMLLRVDSPRRRGMGLAISGSAVVVFISGLFYALIFLPWFENQ</sequence>
<keyword evidence="1" id="KW-0812">Transmembrane</keyword>
<dbReference type="Proteomes" id="UP001299596">
    <property type="component" value="Unassembled WGS sequence"/>
</dbReference>
<feature type="transmembrane region" description="Helical" evidence="1">
    <location>
        <begin position="55"/>
        <end position="76"/>
    </location>
</feature>
<feature type="transmembrane region" description="Helical" evidence="1">
    <location>
        <begin position="26"/>
        <end position="43"/>
    </location>
</feature>
<evidence type="ECO:0000313" key="3">
    <source>
        <dbReference type="Proteomes" id="UP001299596"/>
    </source>
</evidence>
<accession>A0ABU5XIA0</accession>
<keyword evidence="3" id="KW-1185">Reference proteome</keyword>
<name>A0ABU5XIA0_9MYCO</name>
<keyword evidence="1" id="KW-0472">Membrane</keyword>
<keyword evidence="1" id="KW-1133">Transmembrane helix</keyword>
<dbReference type="EMBL" id="JAYJJR010000005">
    <property type="protein sequence ID" value="MEB3021507.1"/>
    <property type="molecule type" value="Genomic_DNA"/>
</dbReference>